<dbReference type="RefSeq" id="WP_113891901.1">
    <property type="nucleotide sequence ID" value="NZ_QNRK01000035.1"/>
</dbReference>
<dbReference type="AlphaFoldDB" id="A0A366ESH7"/>
<organism evidence="4 5">
    <name type="scientific">Roseiarcus fermentans</name>
    <dbReference type="NCBI Taxonomy" id="1473586"/>
    <lineage>
        <taxon>Bacteria</taxon>
        <taxon>Pseudomonadati</taxon>
        <taxon>Pseudomonadota</taxon>
        <taxon>Alphaproteobacteria</taxon>
        <taxon>Hyphomicrobiales</taxon>
        <taxon>Roseiarcaceae</taxon>
        <taxon>Roseiarcus</taxon>
    </lineage>
</organism>
<dbReference type="PANTHER" id="PTHR46797:SF1">
    <property type="entry name" value="METHYLPHOSPHONATE SYNTHASE"/>
    <property type="match status" value="1"/>
</dbReference>
<dbReference type="OrthoDB" id="8404757at2"/>
<comment type="caution">
    <text evidence="4">The sequence shown here is derived from an EMBL/GenBank/DDBJ whole genome shotgun (WGS) entry which is preliminary data.</text>
</comment>
<dbReference type="SMART" id="SM00530">
    <property type="entry name" value="HTH_XRE"/>
    <property type="match status" value="1"/>
</dbReference>
<evidence type="ECO:0000259" key="3">
    <source>
        <dbReference type="PROSITE" id="PS50943"/>
    </source>
</evidence>
<dbReference type="EMBL" id="QNRK01000035">
    <property type="protein sequence ID" value="RBP05254.1"/>
    <property type="molecule type" value="Genomic_DNA"/>
</dbReference>
<evidence type="ECO:0000313" key="5">
    <source>
        <dbReference type="Proteomes" id="UP000253529"/>
    </source>
</evidence>
<protein>
    <submittedName>
        <fullName evidence="4">DNA-binding XRE family transcriptional regulator</fullName>
    </submittedName>
</protein>
<feature type="domain" description="HTH cro/C1-type" evidence="3">
    <location>
        <begin position="26"/>
        <end position="80"/>
    </location>
</feature>
<dbReference type="SUPFAM" id="SSF47413">
    <property type="entry name" value="lambda repressor-like DNA-binding domains"/>
    <property type="match status" value="1"/>
</dbReference>
<accession>A0A366ESH7</accession>
<evidence type="ECO:0000313" key="4">
    <source>
        <dbReference type="EMBL" id="RBP05254.1"/>
    </source>
</evidence>
<dbReference type="Proteomes" id="UP000253529">
    <property type="component" value="Unassembled WGS sequence"/>
</dbReference>
<gene>
    <name evidence="4" type="ORF">DFR50_13544</name>
</gene>
<name>A0A366ESH7_9HYPH</name>
<keyword evidence="1 4" id="KW-0238">DNA-binding</keyword>
<dbReference type="CDD" id="cd00093">
    <property type="entry name" value="HTH_XRE"/>
    <property type="match status" value="1"/>
</dbReference>
<dbReference type="PANTHER" id="PTHR46797">
    <property type="entry name" value="HTH-TYPE TRANSCRIPTIONAL REGULATOR"/>
    <property type="match status" value="1"/>
</dbReference>
<dbReference type="InterPro" id="IPR010982">
    <property type="entry name" value="Lambda_DNA-bd_dom_sf"/>
</dbReference>
<reference evidence="4 5" key="1">
    <citation type="submission" date="2018-06" db="EMBL/GenBank/DDBJ databases">
        <title>Genomic Encyclopedia of Type Strains, Phase IV (KMG-IV): sequencing the most valuable type-strain genomes for metagenomic binning, comparative biology and taxonomic classification.</title>
        <authorList>
            <person name="Goeker M."/>
        </authorList>
    </citation>
    <scope>NUCLEOTIDE SEQUENCE [LARGE SCALE GENOMIC DNA]</scope>
    <source>
        <strain evidence="4 5">DSM 24875</strain>
    </source>
</reference>
<evidence type="ECO:0000256" key="2">
    <source>
        <dbReference type="SAM" id="MobiDB-lite"/>
    </source>
</evidence>
<dbReference type="InterPro" id="IPR050807">
    <property type="entry name" value="TransReg_Diox_bact_type"/>
</dbReference>
<dbReference type="GO" id="GO:0003677">
    <property type="term" value="F:DNA binding"/>
    <property type="evidence" value="ECO:0007669"/>
    <property type="project" value="UniProtKB-KW"/>
</dbReference>
<dbReference type="Gene3D" id="1.10.260.40">
    <property type="entry name" value="lambda repressor-like DNA-binding domains"/>
    <property type="match status" value="1"/>
</dbReference>
<dbReference type="GO" id="GO:0003700">
    <property type="term" value="F:DNA-binding transcription factor activity"/>
    <property type="evidence" value="ECO:0007669"/>
    <property type="project" value="TreeGrafter"/>
</dbReference>
<feature type="compositionally biased region" description="Basic and acidic residues" evidence="2">
    <location>
        <begin position="131"/>
        <end position="152"/>
    </location>
</feature>
<dbReference type="InterPro" id="IPR001387">
    <property type="entry name" value="Cro/C1-type_HTH"/>
</dbReference>
<dbReference type="GO" id="GO:0005829">
    <property type="term" value="C:cytosol"/>
    <property type="evidence" value="ECO:0007669"/>
    <property type="project" value="TreeGrafter"/>
</dbReference>
<dbReference type="Pfam" id="PF01381">
    <property type="entry name" value="HTH_3"/>
    <property type="match status" value="1"/>
</dbReference>
<keyword evidence="5" id="KW-1185">Reference proteome</keyword>
<evidence type="ECO:0000256" key="1">
    <source>
        <dbReference type="ARBA" id="ARBA00023125"/>
    </source>
</evidence>
<proteinExistence type="predicted"/>
<dbReference type="PROSITE" id="PS50943">
    <property type="entry name" value="HTH_CROC1"/>
    <property type="match status" value="1"/>
</dbReference>
<sequence>MTRREGGTFENSEAFIEAQGALGRKIKRLREQHGLSQRQLASIADVSGPHFGLIEAGVGNVSLLVLVKIAKALGVPVSDLFEGIGSSKSAMDSAIVRLAANLEKAVDHLRRRTDEIARFANDFEDFMQAYAERKEQEEPRPAEGERDPDVVRKRGRQRKANPPEEG</sequence>
<feature type="region of interest" description="Disordered" evidence="2">
    <location>
        <begin position="130"/>
        <end position="166"/>
    </location>
</feature>